<evidence type="ECO:0000259" key="1">
    <source>
        <dbReference type="SMART" id="SM00418"/>
    </source>
</evidence>
<proteinExistence type="predicted"/>
<dbReference type="InterPro" id="IPR027395">
    <property type="entry name" value="WH_DNA-bd_dom"/>
</dbReference>
<evidence type="ECO:0000313" key="2">
    <source>
        <dbReference type="EMBL" id="AMD86302.1"/>
    </source>
</evidence>
<dbReference type="Gene3D" id="1.10.10.10">
    <property type="entry name" value="Winged helix-like DNA-binding domain superfamily/Winged helix DNA-binding domain"/>
    <property type="match status" value="1"/>
</dbReference>
<dbReference type="RefSeq" id="WP_067938850.1">
    <property type="nucleotide sequence ID" value="NZ_CAUHMM010000169.1"/>
</dbReference>
<dbReference type="GO" id="GO:0003700">
    <property type="term" value="F:DNA-binding transcription factor activity"/>
    <property type="evidence" value="ECO:0007669"/>
    <property type="project" value="InterPro"/>
</dbReference>
<dbReference type="CDD" id="cd00090">
    <property type="entry name" value="HTH_ARSR"/>
    <property type="match status" value="1"/>
</dbReference>
<dbReference type="InterPro" id="IPR011991">
    <property type="entry name" value="ArsR-like_HTH"/>
</dbReference>
<dbReference type="AlphaFoldDB" id="A0A0X8JCE5"/>
<dbReference type="STRING" id="111015.AXF14_00075"/>
<accession>A0A0X8JCE5</accession>
<dbReference type="InterPro" id="IPR036390">
    <property type="entry name" value="WH_DNA-bd_sf"/>
</dbReference>
<dbReference type="Pfam" id="PF13601">
    <property type="entry name" value="HTH_34"/>
    <property type="match status" value="1"/>
</dbReference>
<dbReference type="InterPro" id="IPR001845">
    <property type="entry name" value="HTH_ArsR_DNA-bd_dom"/>
</dbReference>
<dbReference type="SMART" id="SM00418">
    <property type="entry name" value="HTH_ARSR"/>
    <property type="match status" value="1"/>
</dbReference>
<protein>
    <submittedName>
        <fullName evidence="2">MarR family transcriptional regulator</fullName>
    </submittedName>
</protein>
<organism evidence="2 3">
    <name type="scientific">Actinomyces radicidentis</name>
    <dbReference type="NCBI Taxonomy" id="111015"/>
    <lineage>
        <taxon>Bacteria</taxon>
        <taxon>Bacillati</taxon>
        <taxon>Actinomycetota</taxon>
        <taxon>Actinomycetes</taxon>
        <taxon>Actinomycetales</taxon>
        <taxon>Actinomycetaceae</taxon>
        <taxon>Actinomyces</taxon>
    </lineage>
</organism>
<reference evidence="3" key="1">
    <citation type="submission" date="2016-02" db="EMBL/GenBank/DDBJ databases">
        <authorList>
            <person name="Holder M.E."/>
            <person name="Ajami N.J."/>
            <person name="Petrosino J.F."/>
        </authorList>
    </citation>
    <scope>NUCLEOTIDE SEQUENCE [LARGE SCALE GENOMIC DNA]</scope>
    <source>
        <strain evidence="3">CCUG 36733</strain>
    </source>
</reference>
<name>A0A0X8JCE5_ACTRD</name>
<evidence type="ECO:0000313" key="3">
    <source>
        <dbReference type="Proteomes" id="UP000065220"/>
    </source>
</evidence>
<gene>
    <name evidence="2" type="ORF">AXF14_00075</name>
</gene>
<feature type="domain" description="HTH arsR-type" evidence="1">
    <location>
        <begin position="19"/>
        <end position="97"/>
    </location>
</feature>
<dbReference type="SUPFAM" id="SSF46785">
    <property type="entry name" value="Winged helix' DNA-binding domain"/>
    <property type="match status" value="1"/>
</dbReference>
<dbReference type="InterPro" id="IPR036388">
    <property type="entry name" value="WH-like_DNA-bd_sf"/>
</dbReference>
<dbReference type="EMBL" id="CP014228">
    <property type="protein sequence ID" value="AMD86302.1"/>
    <property type="molecule type" value="Genomic_DNA"/>
</dbReference>
<sequence length="105" mass="11351">MLDPVIHPVNRLRICAVLRSVHALSDGGRLPNGGEMRFSALRDAVGLSDSALSKQLSALEEAGYVARHRDYGSMRGKDVVWVSLTPVGLAAFEGHVDALREIAEQ</sequence>
<dbReference type="Proteomes" id="UP000065220">
    <property type="component" value="Chromosome"/>
</dbReference>
<dbReference type="KEGG" id="ard:AXF14_00075"/>
<dbReference type="OrthoDB" id="4952043at2"/>
<keyword evidence="3" id="KW-1185">Reference proteome</keyword>